<protein>
    <submittedName>
        <fullName evidence="1">Uncharacterized protein</fullName>
    </submittedName>
</protein>
<dbReference type="AlphaFoldDB" id="A0A7V9A5E4"/>
<gene>
    <name evidence="1" type="ORF">HOV93_03460</name>
</gene>
<dbReference type="EMBL" id="JABRWO010000001">
    <property type="protein sequence ID" value="MBA2113197.1"/>
    <property type="molecule type" value="Genomic_DNA"/>
</dbReference>
<dbReference type="Proteomes" id="UP000551616">
    <property type="component" value="Unassembled WGS sequence"/>
</dbReference>
<reference evidence="1 2" key="1">
    <citation type="submission" date="2020-05" db="EMBL/GenBank/DDBJ databases">
        <title>Bremerella alba sp. nov., a novel planctomycete isolated from the surface of the macroalga Fucus spiralis.</title>
        <authorList>
            <person name="Godinho O."/>
            <person name="Botelho R."/>
            <person name="Albuquerque L."/>
            <person name="Wiegand S."/>
            <person name="Da Costa M.S."/>
            <person name="Lobo-Da-Cunha A."/>
            <person name="Jogler C."/>
            <person name="Lage O.M."/>
        </authorList>
    </citation>
    <scope>NUCLEOTIDE SEQUENCE [LARGE SCALE GENOMIC DNA]</scope>
    <source>
        <strain evidence="1 2">FF15</strain>
    </source>
</reference>
<evidence type="ECO:0000313" key="2">
    <source>
        <dbReference type="Proteomes" id="UP000551616"/>
    </source>
</evidence>
<sequence length="109" mass="12722">MRRRMLKWIAGSFALGGAYSLGQGWLVPHRLDAADVPNLKETLERGLYARLPEQFEFIDQVVLLVKLDKLSLKMVYSTFQWSREYDKGRRFYYFEAALRKRASDSGVDI</sequence>
<proteinExistence type="predicted"/>
<evidence type="ECO:0000313" key="1">
    <source>
        <dbReference type="EMBL" id="MBA2113197.1"/>
    </source>
</evidence>
<accession>A0A7V9A5E4</accession>
<organism evidence="1 2">
    <name type="scientific">Bremerella alba</name>
    <dbReference type="NCBI Taxonomy" id="980252"/>
    <lineage>
        <taxon>Bacteria</taxon>
        <taxon>Pseudomonadati</taxon>
        <taxon>Planctomycetota</taxon>
        <taxon>Planctomycetia</taxon>
        <taxon>Pirellulales</taxon>
        <taxon>Pirellulaceae</taxon>
        <taxon>Bremerella</taxon>
    </lineage>
</organism>
<comment type="caution">
    <text evidence="1">The sequence shown here is derived from an EMBL/GenBank/DDBJ whole genome shotgun (WGS) entry which is preliminary data.</text>
</comment>
<keyword evidence="2" id="KW-1185">Reference proteome</keyword>
<name>A0A7V9A5E4_9BACT</name>